<organism evidence="2 3">
    <name type="scientific">Derxia gummosa DSM 723</name>
    <dbReference type="NCBI Taxonomy" id="1121388"/>
    <lineage>
        <taxon>Bacteria</taxon>
        <taxon>Pseudomonadati</taxon>
        <taxon>Pseudomonadota</taxon>
        <taxon>Betaproteobacteria</taxon>
        <taxon>Burkholderiales</taxon>
        <taxon>Alcaligenaceae</taxon>
        <taxon>Derxia</taxon>
    </lineage>
</organism>
<name>A0A8B6X3I0_9BURK</name>
<proteinExistence type="predicted"/>
<keyword evidence="1" id="KW-0732">Signal</keyword>
<dbReference type="Proteomes" id="UP000675920">
    <property type="component" value="Unplaced"/>
</dbReference>
<dbReference type="OrthoDB" id="8913592at2"/>
<evidence type="ECO:0000313" key="2">
    <source>
        <dbReference type="Proteomes" id="UP000675920"/>
    </source>
</evidence>
<evidence type="ECO:0000256" key="1">
    <source>
        <dbReference type="SAM" id="SignalP"/>
    </source>
</evidence>
<keyword evidence="2" id="KW-1185">Reference proteome</keyword>
<sequence length="71" mass="7940">MTRRRTPKNPFMSLWLSAANSMLGSARGHVANAVRRQTGTAKAQMTKQIVDFWTGGMLKPPAKARRRKTGR</sequence>
<dbReference type="AlphaFoldDB" id="A0A8B6X3I0"/>
<accession>A0A8B6X3I0</accession>
<feature type="signal peptide" evidence="1">
    <location>
        <begin position="1"/>
        <end position="16"/>
    </location>
</feature>
<protein>
    <submittedName>
        <fullName evidence="3">Uncharacterized protein</fullName>
    </submittedName>
</protein>
<feature type="chain" id="PRO_5034665437" evidence="1">
    <location>
        <begin position="17"/>
        <end position="71"/>
    </location>
</feature>
<evidence type="ECO:0000313" key="3">
    <source>
        <dbReference type="RefSeq" id="WP_028311223.1"/>
    </source>
</evidence>
<reference evidence="3" key="1">
    <citation type="submission" date="2025-08" db="UniProtKB">
        <authorList>
            <consortium name="RefSeq"/>
        </authorList>
    </citation>
    <scope>IDENTIFICATION</scope>
</reference>
<dbReference type="RefSeq" id="WP_028311223.1">
    <property type="nucleotide sequence ID" value="NZ_AXWS01000008.1"/>
</dbReference>